<evidence type="ECO:0000313" key="2">
    <source>
        <dbReference type="Proteomes" id="UP000030185"/>
    </source>
</evidence>
<reference evidence="1 2" key="1">
    <citation type="submission" date="2014-09" db="EMBL/GenBank/DDBJ databases">
        <title>Sporocytophaga myxococcoides PG-01 genome sequencing.</title>
        <authorList>
            <person name="Liu L."/>
            <person name="Gao P.J."/>
            <person name="Chen G.J."/>
            <person name="Wang L.S."/>
        </authorList>
    </citation>
    <scope>NUCLEOTIDE SEQUENCE [LARGE SCALE GENOMIC DNA]</scope>
    <source>
        <strain evidence="1 2">PG-01</strain>
    </source>
</reference>
<sequence>MIFISFPLDTMRLLGNAEPNSFIILFSTPRKSIRDIFSRCIDFSTNSFIIFNYLL</sequence>
<dbReference type="EMBL" id="BBLT01000002">
    <property type="protein sequence ID" value="GAL84236.1"/>
    <property type="molecule type" value="Genomic_DNA"/>
</dbReference>
<dbReference type="AlphaFoldDB" id="A0A098LBH2"/>
<keyword evidence="2" id="KW-1185">Reference proteome</keyword>
<dbReference type="STRING" id="153721.MYP_1464"/>
<dbReference type="Proteomes" id="UP000030185">
    <property type="component" value="Unassembled WGS sequence"/>
</dbReference>
<accession>A0A098LBH2</accession>
<comment type="caution">
    <text evidence="1">The sequence shown here is derived from an EMBL/GenBank/DDBJ whole genome shotgun (WGS) entry which is preliminary data.</text>
</comment>
<name>A0A098LBH2_9BACT</name>
<organism evidence="1 2">
    <name type="scientific">Sporocytophaga myxococcoides</name>
    <dbReference type="NCBI Taxonomy" id="153721"/>
    <lineage>
        <taxon>Bacteria</taxon>
        <taxon>Pseudomonadati</taxon>
        <taxon>Bacteroidota</taxon>
        <taxon>Cytophagia</taxon>
        <taxon>Cytophagales</taxon>
        <taxon>Cytophagaceae</taxon>
        <taxon>Sporocytophaga</taxon>
    </lineage>
</organism>
<protein>
    <submittedName>
        <fullName evidence="1">Uncharacterized protein</fullName>
    </submittedName>
</protein>
<evidence type="ECO:0000313" key="1">
    <source>
        <dbReference type="EMBL" id="GAL84236.1"/>
    </source>
</evidence>
<gene>
    <name evidence="1" type="ORF">MYP_1464</name>
</gene>
<proteinExistence type="predicted"/>